<protein>
    <submittedName>
        <fullName evidence="2">Uncharacterized protein</fullName>
    </submittedName>
</protein>
<organism evidence="2 3">
    <name type="scientific">Massilia phyllostachyos</name>
    <dbReference type="NCBI Taxonomy" id="2898585"/>
    <lineage>
        <taxon>Bacteria</taxon>
        <taxon>Pseudomonadati</taxon>
        <taxon>Pseudomonadota</taxon>
        <taxon>Betaproteobacteria</taxon>
        <taxon>Burkholderiales</taxon>
        <taxon>Oxalobacteraceae</taxon>
        <taxon>Telluria group</taxon>
        <taxon>Massilia</taxon>
    </lineage>
</organism>
<evidence type="ECO:0000256" key="1">
    <source>
        <dbReference type="SAM" id="Phobius"/>
    </source>
</evidence>
<accession>A0ABS8QB84</accession>
<dbReference type="Proteomes" id="UP001179361">
    <property type="component" value="Unassembled WGS sequence"/>
</dbReference>
<proteinExistence type="predicted"/>
<keyword evidence="1" id="KW-1133">Transmembrane helix</keyword>
<evidence type="ECO:0000313" key="2">
    <source>
        <dbReference type="EMBL" id="MCD2518984.1"/>
    </source>
</evidence>
<keyword evidence="3" id="KW-1185">Reference proteome</keyword>
<sequence length="311" mass="35178">MNGFDKIAPYLSDPLVLSGFAIFLFFSFCRALLKRGIIPQLTRTHGYNVVKAILLYGFLIGLAVLLLGFALKYRELSHAEQSKAVSMLRSEYRVNRQVLSDLTRNLESMINAFDGVARSLRTQKIPVLATLFPEANLRKDLDQPPPRLLAIAAIQEIAAHRLHQDQLELDKANRAGKAIVGTIDRTRVTISSLADADHRRYVFRDEVYRSQLPILRRVDLVDLTTIEQDYAELTRIRNSYDAVVRHLLEYFSVVERMFAPDDIEVDEASLTRILTAERMAISTLMTFTPDLVDSAKRVEASGARLGATDQR</sequence>
<name>A0ABS8QB84_9BURK</name>
<keyword evidence="1" id="KW-0812">Transmembrane</keyword>
<keyword evidence="1" id="KW-0472">Membrane</keyword>
<evidence type="ECO:0000313" key="3">
    <source>
        <dbReference type="Proteomes" id="UP001179361"/>
    </source>
</evidence>
<reference evidence="2" key="1">
    <citation type="submission" date="2021-11" db="EMBL/GenBank/DDBJ databases">
        <title>The complete genome of Massilia sp sp. G4R7.</title>
        <authorList>
            <person name="Liu L."/>
            <person name="Yue J."/>
            <person name="Yuan J."/>
            <person name="Yang F."/>
            <person name="Li L."/>
        </authorList>
    </citation>
    <scope>NUCLEOTIDE SEQUENCE</scope>
    <source>
        <strain evidence="2">G4R7</strain>
    </source>
</reference>
<dbReference type="EMBL" id="JAJNOC010000010">
    <property type="protein sequence ID" value="MCD2518984.1"/>
    <property type="molecule type" value="Genomic_DNA"/>
</dbReference>
<feature type="transmembrane region" description="Helical" evidence="1">
    <location>
        <begin position="53"/>
        <end position="71"/>
    </location>
</feature>
<feature type="transmembrane region" description="Helical" evidence="1">
    <location>
        <begin position="15"/>
        <end position="33"/>
    </location>
</feature>
<comment type="caution">
    <text evidence="2">The sequence shown here is derived from an EMBL/GenBank/DDBJ whole genome shotgun (WGS) entry which is preliminary data.</text>
</comment>
<dbReference type="RefSeq" id="WP_231060261.1">
    <property type="nucleotide sequence ID" value="NZ_JAJNOC010000010.1"/>
</dbReference>
<gene>
    <name evidence="2" type="ORF">LQ564_22030</name>
</gene>